<dbReference type="InterPro" id="IPR021036">
    <property type="entry name" value="Ribosomal_mS45"/>
</dbReference>
<dbReference type="AlphaFoldDB" id="A8N3C0"/>
<dbReference type="VEuPathDB" id="FungiDB:CC1G_00544"/>
<dbReference type="PANTHER" id="PTHR28158:SF1">
    <property type="entry name" value="SMALL RIBOSOMAL SUBUNIT PROTEIN MS45"/>
    <property type="match status" value="1"/>
</dbReference>
<dbReference type="FunCoup" id="A8N3C0">
    <property type="interactions" value="32"/>
</dbReference>
<keyword evidence="3" id="KW-1185">Reference proteome</keyword>
<dbReference type="eggNOG" id="ENOG502S81B">
    <property type="taxonomic scope" value="Eukaryota"/>
</dbReference>
<protein>
    <submittedName>
        <fullName evidence="2">Uncharacterized protein</fullName>
    </submittedName>
</protein>
<dbReference type="Pfam" id="PF12298">
    <property type="entry name" value="Bot1p"/>
    <property type="match status" value="1"/>
</dbReference>
<dbReference type="OMA" id="KYKEPHR"/>
<reference evidence="2 3" key="1">
    <citation type="journal article" date="2010" name="Proc. Natl. Acad. Sci. U.S.A.">
        <title>Insights into evolution of multicellular fungi from the assembled chromosomes of the mushroom Coprinopsis cinerea (Coprinus cinereus).</title>
        <authorList>
            <person name="Stajich J.E."/>
            <person name="Wilke S.K."/>
            <person name="Ahren D."/>
            <person name="Au C.H."/>
            <person name="Birren B.W."/>
            <person name="Borodovsky M."/>
            <person name="Burns C."/>
            <person name="Canback B."/>
            <person name="Casselton L.A."/>
            <person name="Cheng C.K."/>
            <person name="Deng J."/>
            <person name="Dietrich F.S."/>
            <person name="Fargo D.C."/>
            <person name="Farman M.L."/>
            <person name="Gathman A.C."/>
            <person name="Goldberg J."/>
            <person name="Guigo R."/>
            <person name="Hoegger P.J."/>
            <person name="Hooker J.B."/>
            <person name="Huggins A."/>
            <person name="James T.Y."/>
            <person name="Kamada T."/>
            <person name="Kilaru S."/>
            <person name="Kodira C."/>
            <person name="Kues U."/>
            <person name="Kupfer D."/>
            <person name="Kwan H.S."/>
            <person name="Lomsadze A."/>
            <person name="Li W."/>
            <person name="Lilly W.W."/>
            <person name="Ma L.J."/>
            <person name="Mackey A.J."/>
            <person name="Manning G."/>
            <person name="Martin F."/>
            <person name="Muraguchi H."/>
            <person name="Natvig D.O."/>
            <person name="Palmerini H."/>
            <person name="Ramesh M.A."/>
            <person name="Rehmeyer C.J."/>
            <person name="Roe B.A."/>
            <person name="Shenoy N."/>
            <person name="Stanke M."/>
            <person name="Ter-Hovhannisyan V."/>
            <person name="Tunlid A."/>
            <person name="Velagapudi R."/>
            <person name="Vision T.J."/>
            <person name="Zeng Q."/>
            <person name="Zolan M.E."/>
            <person name="Pukkila P.J."/>
        </authorList>
    </citation>
    <scope>NUCLEOTIDE SEQUENCE [LARGE SCALE GENOMIC DNA]</scope>
    <source>
        <strain evidence="3">Okayama-7 / 130 / ATCC MYA-4618 / FGSC 9003</strain>
    </source>
</reference>
<dbReference type="RefSeq" id="XP_001829365.1">
    <property type="nucleotide sequence ID" value="XM_001829313.1"/>
</dbReference>
<name>A8N3C0_COPC7</name>
<evidence type="ECO:0000256" key="1">
    <source>
        <dbReference type="SAM" id="MobiDB-lite"/>
    </source>
</evidence>
<dbReference type="GO" id="GO:0032543">
    <property type="term" value="P:mitochondrial translation"/>
    <property type="evidence" value="ECO:0007669"/>
    <property type="project" value="TreeGrafter"/>
</dbReference>
<feature type="region of interest" description="Disordered" evidence="1">
    <location>
        <begin position="40"/>
        <end position="64"/>
    </location>
</feature>
<organism evidence="2 3">
    <name type="scientific">Coprinopsis cinerea (strain Okayama-7 / 130 / ATCC MYA-4618 / FGSC 9003)</name>
    <name type="common">Inky cap fungus</name>
    <name type="synonym">Hormographiella aspergillata</name>
    <dbReference type="NCBI Taxonomy" id="240176"/>
    <lineage>
        <taxon>Eukaryota</taxon>
        <taxon>Fungi</taxon>
        <taxon>Dikarya</taxon>
        <taxon>Basidiomycota</taxon>
        <taxon>Agaricomycotina</taxon>
        <taxon>Agaricomycetes</taxon>
        <taxon>Agaricomycetidae</taxon>
        <taxon>Agaricales</taxon>
        <taxon>Agaricineae</taxon>
        <taxon>Psathyrellaceae</taxon>
        <taxon>Coprinopsis</taxon>
    </lineage>
</organism>
<dbReference type="EMBL" id="AACS02000001">
    <property type="protein sequence ID" value="EAU92325.1"/>
    <property type="molecule type" value="Genomic_DNA"/>
</dbReference>
<feature type="compositionally biased region" description="Low complexity" evidence="1">
    <location>
        <begin position="40"/>
        <end position="56"/>
    </location>
</feature>
<comment type="caution">
    <text evidence="2">The sequence shown here is derived from an EMBL/GenBank/DDBJ whole genome shotgun (WGS) entry which is preliminary data.</text>
</comment>
<dbReference type="GO" id="GO:0005763">
    <property type="term" value="C:mitochondrial small ribosomal subunit"/>
    <property type="evidence" value="ECO:0007669"/>
    <property type="project" value="TreeGrafter"/>
</dbReference>
<proteinExistence type="predicted"/>
<evidence type="ECO:0000313" key="3">
    <source>
        <dbReference type="Proteomes" id="UP000001861"/>
    </source>
</evidence>
<dbReference type="GeneID" id="6005794"/>
<dbReference type="KEGG" id="cci:CC1G_00544"/>
<feature type="region of interest" description="Disordered" evidence="1">
    <location>
        <begin position="307"/>
        <end position="328"/>
    </location>
</feature>
<feature type="compositionally biased region" description="Basic and acidic residues" evidence="1">
    <location>
        <begin position="317"/>
        <end position="328"/>
    </location>
</feature>
<dbReference type="GO" id="GO:0003735">
    <property type="term" value="F:structural constituent of ribosome"/>
    <property type="evidence" value="ECO:0007669"/>
    <property type="project" value="TreeGrafter"/>
</dbReference>
<dbReference type="InParanoid" id="A8N3C0"/>
<dbReference type="PANTHER" id="PTHR28158">
    <property type="entry name" value="37S RIBOSOMAL PROTEIN S35, MITOCHONDRIAL"/>
    <property type="match status" value="1"/>
</dbReference>
<evidence type="ECO:0000313" key="2">
    <source>
        <dbReference type="EMBL" id="EAU92325.1"/>
    </source>
</evidence>
<sequence>MVSLQLAPLVRPTLRSARGCSQRPLAQRCLTTTHARAAEISSEAATSSTPAADPSAQGSRDAPAAETYKQFLERIAYRYREAQPLNWLSETPFPMNPSFRPPPPISDLQRETMYREYMSDPVKNNVRMLSQKYGLSIKRVDAILRLKGHERAWTKGKQLQTGFQAGMELLLRATTHKAASQADRRYDVHEADILEQDENRDAMRQRYQRAYWESVPEGSSEPIVPRSLEHAREKAKDWARKAEEFKSIPQLLQRVPDTPWMKRPTEKVILREREGRPSLRFIDVGTKFMDVDQRVKQLARAGRAVTRRRAAATAAREQWKAERAKATA</sequence>
<dbReference type="OrthoDB" id="10052321at2759"/>
<dbReference type="Proteomes" id="UP000001861">
    <property type="component" value="Unassembled WGS sequence"/>
</dbReference>
<accession>A8N3C0</accession>
<gene>
    <name evidence="2" type="ORF">CC1G_00544</name>
</gene>